<feature type="compositionally biased region" description="Basic and acidic residues" evidence="1">
    <location>
        <begin position="27"/>
        <end position="37"/>
    </location>
</feature>
<feature type="region of interest" description="Disordered" evidence="1">
    <location>
        <begin position="27"/>
        <end position="87"/>
    </location>
</feature>
<dbReference type="Proteomes" id="UP000796880">
    <property type="component" value="Unassembled WGS sequence"/>
</dbReference>
<keyword evidence="2" id="KW-0732">Signal</keyword>
<keyword evidence="4" id="KW-1185">Reference proteome</keyword>
<sequence>MDSRMSAHASILVNLTLEMSILVAAERLKGRGNTNDEKDPEEDLEEDPKEVDGSKRSEDFEDPMNSEEFEDHWDAEDFNLWDDPDSD</sequence>
<dbReference type="AlphaFoldDB" id="A0A8K0E0C3"/>
<organism evidence="3 4">
    <name type="scientific">Rhamnella rubrinervis</name>
    <dbReference type="NCBI Taxonomy" id="2594499"/>
    <lineage>
        <taxon>Eukaryota</taxon>
        <taxon>Viridiplantae</taxon>
        <taxon>Streptophyta</taxon>
        <taxon>Embryophyta</taxon>
        <taxon>Tracheophyta</taxon>
        <taxon>Spermatophyta</taxon>
        <taxon>Magnoliopsida</taxon>
        <taxon>eudicotyledons</taxon>
        <taxon>Gunneridae</taxon>
        <taxon>Pentapetalae</taxon>
        <taxon>rosids</taxon>
        <taxon>fabids</taxon>
        <taxon>Rosales</taxon>
        <taxon>Rhamnaceae</taxon>
        <taxon>rhamnoid group</taxon>
        <taxon>Rhamneae</taxon>
        <taxon>Rhamnella</taxon>
    </lineage>
</organism>
<protein>
    <submittedName>
        <fullName evidence="3">Uncharacterized protein</fullName>
    </submittedName>
</protein>
<dbReference type="EMBL" id="VOIH02000010">
    <property type="protein sequence ID" value="KAF3434527.1"/>
    <property type="molecule type" value="Genomic_DNA"/>
</dbReference>
<evidence type="ECO:0000313" key="4">
    <source>
        <dbReference type="Proteomes" id="UP000796880"/>
    </source>
</evidence>
<evidence type="ECO:0000256" key="2">
    <source>
        <dbReference type="SAM" id="SignalP"/>
    </source>
</evidence>
<comment type="caution">
    <text evidence="3">The sequence shown here is derived from an EMBL/GenBank/DDBJ whole genome shotgun (WGS) entry which is preliminary data.</text>
</comment>
<accession>A0A8K0E0C3</accession>
<reference evidence="3" key="1">
    <citation type="submission" date="2020-03" db="EMBL/GenBank/DDBJ databases">
        <title>A high-quality chromosome-level genome assembly of a woody plant with both climbing and erect habits, Rhamnella rubrinervis.</title>
        <authorList>
            <person name="Lu Z."/>
            <person name="Yang Y."/>
            <person name="Zhu X."/>
            <person name="Sun Y."/>
        </authorList>
    </citation>
    <scope>NUCLEOTIDE SEQUENCE</scope>
    <source>
        <strain evidence="3">BYM</strain>
        <tissue evidence="3">Leaf</tissue>
    </source>
</reference>
<name>A0A8K0E0C3_9ROSA</name>
<feature type="chain" id="PRO_5035468287" evidence="2">
    <location>
        <begin position="26"/>
        <end position="87"/>
    </location>
</feature>
<feature type="compositionally biased region" description="Acidic residues" evidence="1">
    <location>
        <begin position="59"/>
        <end position="87"/>
    </location>
</feature>
<proteinExistence type="predicted"/>
<feature type="compositionally biased region" description="Acidic residues" evidence="1">
    <location>
        <begin position="38"/>
        <end position="49"/>
    </location>
</feature>
<feature type="signal peptide" evidence="2">
    <location>
        <begin position="1"/>
        <end position="25"/>
    </location>
</feature>
<evidence type="ECO:0000313" key="3">
    <source>
        <dbReference type="EMBL" id="KAF3434527.1"/>
    </source>
</evidence>
<gene>
    <name evidence="3" type="ORF">FNV43_RR21612</name>
</gene>
<evidence type="ECO:0000256" key="1">
    <source>
        <dbReference type="SAM" id="MobiDB-lite"/>
    </source>
</evidence>